<dbReference type="GO" id="GO:0005829">
    <property type="term" value="C:cytosol"/>
    <property type="evidence" value="ECO:0007669"/>
    <property type="project" value="TreeGrafter"/>
</dbReference>
<dbReference type="Pfam" id="PF00293">
    <property type="entry name" value="NUDIX"/>
    <property type="match status" value="1"/>
</dbReference>
<dbReference type="PANTHER" id="PTHR16099:SF5">
    <property type="entry name" value="NUCLEOTIDE TRIPHOSPHATE DIPHOSPHATASE NUDT15"/>
    <property type="match status" value="1"/>
</dbReference>
<feature type="compositionally biased region" description="Basic and acidic residues" evidence="3">
    <location>
        <begin position="123"/>
        <end position="132"/>
    </location>
</feature>
<feature type="domain" description="Nudix hydrolase" evidence="4">
    <location>
        <begin position="532"/>
        <end position="668"/>
    </location>
</feature>
<dbReference type="PANTHER" id="PTHR16099">
    <property type="entry name" value="8-OXO-DGTP DIPHOSPHATES NUDT15"/>
    <property type="match status" value="1"/>
</dbReference>
<dbReference type="InterPro" id="IPR015797">
    <property type="entry name" value="NUDIX_hydrolase-like_dom_sf"/>
</dbReference>
<evidence type="ECO:0000256" key="2">
    <source>
        <dbReference type="SAM" id="Coils"/>
    </source>
</evidence>
<accession>A0A163A712</accession>
<evidence type="ECO:0000256" key="3">
    <source>
        <dbReference type="SAM" id="MobiDB-lite"/>
    </source>
</evidence>
<dbReference type="SUPFAM" id="SSF55811">
    <property type="entry name" value="Nudix"/>
    <property type="match status" value="1"/>
</dbReference>
<reference evidence="5 6" key="1">
    <citation type="journal article" date="2016" name="Sci. Rep.">
        <title>Draft genome sequencing and secretome analysis of fungal phytopathogen Ascochyta rabiei provides insight into the necrotrophic effector repertoire.</title>
        <authorList>
            <person name="Verma S."/>
            <person name="Gazara R.K."/>
            <person name="Nizam S."/>
            <person name="Parween S."/>
            <person name="Chattopadhyay D."/>
            <person name="Verma P.K."/>
        </authorList>
    </citation>
    <scope>NUCLEOTIDE SEQUENCE [LARGE SCALE GENOMIC DNA]</scope>
    <source>
        <strain evidence="5 6">ArDII</strain>
    </source>
</reference>
<dbReference type="Pfam" id="PF20411">
    <property type="entry name" value="DUF6697"/>
    <property type="match status" value="1"/>
</dbReference>
<keyword evidence="6" id="KW-1185">Reference proteome</keyword>
<sequence length="691" mass="77145">MNHHHSSDPSARYFNPSGSPVNGLQGSSTPHQMSAPPSPYLEARVVNLEDKHADLREEVDILKDLYHDLCNLFSKVRQNAQPIRANSLGGTDPVSSRQTAMQFKQELEHLSREVCESVNGDAGEQKANDRSILKPGGSLPPHVKSASVTDRGTGAKSLAPHLRGVKQPGTVSDNATSKPLVDRTKRNHEPLITDGPVDTIVQQTTIPAVTPSPPLSYTTTVQGDVDSVEVESLSLEDWRPYYLTTLASLPADVCAKIPNPQKMTTFTLDMLQNLFGGISWSPGLRYINTAGASMLKNRTYYMLDPTNEPYLPKAPGEHGAKLTAFFNTAPEEGFDKLPEGTNSYTNVPMFVQVAPGRYAYFGNYSQTRWSDKLDNDTMRARVPQHVKEHISHELTAKLREDWVTRELKKHFFPKPEYEGSLLAASSDDTTVHSADEEKHNKKMTTEIQQYIQELAEWEREASMKTAMMKSDFILNAFDAADADDPPALRLWWEYLECVDWKNDFYNMLVGLQARADNPKFAFYSLAMSESERPKVGVGVIIHDGAGNIIMGVRTGSHGAGTLQCPGGHLEYGESFAETAARESLEETGLEIGKIKFLVATNDVFGEGKHYVTIFVTAEITGENKVAQALEPHKCAKWEWVPWTQMWQWAGEQARAESEGREVKRQMFLPLVNLWREYPEMENGLVGRKVME</sequence>
<gene>
    <name evidence="5" type="ORF">ST47_g7844</name>
</gene>
<evidence type="ECO:0000313" key="6">
    <source>
        <dbReference type="Proteomes" id="UP000076837"/>
    </source>
</evidence>
<comment type="caution">
    <text evidence="5">The sequence shown here is derived from an EMBL/GenBank/DDBJ whole genome shotgun (WGS) entry which is preliminary data.</text>
</comment>
<dbReference type="GO" id="GO:0035539">
    <property type="term" value="F:8-oxo-7,8-dihydrodeoxyguanosine triphosphate pyrophosphatase activity"/>
    <property type="evidence" value="ECO:0007669"/>
    <property type="project" value="TreeGrafter"/>
</dbReference>
<keyword evidence="1" id="KW-0378">Hydrolase</keyword>
<dbReference type="GO" id="GO:0006203">
    <property type="term" value="P:dGTP catabolic process"/>
    <property type="evidence" value="ECO:0007669"/>
    <property type="project" value="TreeGrafter"/>
</dbReference>
<dbReference type="EMBL" id="JYNV01000258">
    <property type="protein sequence ID" value="KZM21022.1"/>
    <property type="molecule type" value="Genomic_DNA"/>
</dbReference>
<name>A0A163A712_DIDRA</name>
<organism evidence="5 6">
    <name type="scientific">Didymella rabiei</name>
    <name type="common">Chickpea ascochyta blight fungus</name>
    <name type="synonym">Mycosphaerella rabiei</name>
    <dbReference type="NCBI Taxonomy" id="5454"/>
    <lineage>
        <taxon>Eukaryota</taxon>
        <taxon>Fungi</taxon>
        <taxon>Dikarya</taxon>
        <taxon>Ascomycota</taxon>
        <taxon>Pezizomycotina</taxon>
        <taxon>Dothideomycetes</taxon>
        <taxon>Pleosporomycetidae</taxon>
        <taxon>Pleosporales</taxon>
        <taxon>Pleosporineae</taxon>
        <taxon>Didymellaceae</taxon>
        <taxon>Ascochyta</taxon>
    </lineage>
</organism>
<feature type="compositionally biased region" description="Polar residues" evidence="3">
    <location>
        <begin position="16"/>
        <end position="32"/>
    </location>
</feature>
<feature type="region of interest" description="Disordered" evidence="3">
    <location>
        <begin position="1"/>
        <end position="38"/>
    </location>
</feature>
<dbReference type="Gene3D" id="3.90.79.10">
    <property type="entry name" value="Nucleoside Triphosphate Pyrophosphohydrolase"/>
    <property type="match status" value="1"/>
</dbReference>
<dbReference type="InterPro" id="IPR000086">
    <property type="entry name" value="NUDIX_hydrolase_dom"/>
</dbReference>
<evidence type="ECO:0000313" key="5">
    <source>
        <dbReference type="EMBL" id="KZM21022.1"/>
    </source>
</evidence>
<evidence type="ECO:0000256" key="1">
    <source>
        <dbReference type="ARBA" id="ARBA00022801"/>
    </source>
</evidence>
<proteinExistence type="predicted"/>
<dbReference type="AlphaFoldDB" id="A0A163A712"/>
<dbReference type="CDD" id="cd04678">
    <property type="entry name" value="NUDIX_MTH2_Nudt15"/>
    <property type="match status" value="1"/>
</dbReference>
<feature type="coiled-coil region" evidence="2">
    <location>
        <begin position="440"/>
        <end position="467"/>
    </location>
</feature>
<dbReference type="InterPro" id="IPR046520">
    <property type="entry name" value="DUF6697"/>
</dbReference>
<feature type="region of interest" description="Disordered" evidence="3">
    <location>
        <begin position="119"/>
        <end position="179"/>
    </location>
</feature>
<dbReference type="FunFam" id="3.90.79.10:FF:000060">
    <property type="entry name" value="Nudix hydrolase 1"/>
    <property type="match status" value="1"/>
</dbReference>
<dbReference type="Proteomes" id="UP000076837">
    <property type="component" value="Unassembled WGS sequence"/>
</dbReference>
<dbReference type="PROSITE" id="PS51462">
    <property type="entry name" value="NUDIX"/>
    <property type="match status" value="1"/>
</dbReference>
<dbReference type="PROSITE" id="PS00893">
    <property type="entry name" value="NUDIX_BOX"/>
    <property type="match status" value="1"/>
</dbReference>
<dbReference type="InterPro" id="IPR020084">
    <property type="entry name" value="NUDIX_hydrolase_CS"/>
</dbReference>
<evidence type="ECO:0000259" key="4">
    <source>
        <dbReference type="PROSITE" id="PS51462"/>
    </source>
</evidence>
<protein>
    <recommendedName>
        <fullName evidence="4">Nudix hydrolase domain-containing protein</fullName>
    </recommendedName>
</protein>
<keyword evidence="2" id="KW-0175">Coiled coil</keyword>